<feature type="domain" description="EamA" evidence="2">
    <location>
        <begin position="155"/>
        <end position="292"/>
    </location>
</feature>
<reference evidence="3 4" key="1">
    <citation type="submission" date="2020-06" db="EMBL/GenBank/DDBJ databases">
        <title>NJ-3-1, isolated from saline soil.</title>
        <authorList>
            <person name="Cui H.L."/>
            <person name="Shi X."/>
        </authorList>
    </citation>
    <scope>NUCLEOTIDE SEQUENCE [LARGE SCALE GENOMIC DNA]</scope>
    <source>
        <strain evidence="3 4">NJ-3-1</strain>
    </source>
</reference>
<organism evidence="3 4">
    <name type="scientific">Halorarum salinum</name>
    <dbReference type="NCBI Taxonomy" id="2743089"/>
    <lineage>
        <taxon>Archaea</taxon>
        <taxon>Methanobacteriati</taxon>
        <taxon>Methanobacteriota</taxon>
        <taxon>Stenosarchaea group</taxon>
        <taxon>Halobacteria</taxon>
        <taxon>Halobacteriales</taxon>
        <taxon>Haloferacaceae</taxon>
        <taxon>Halorarum</taxon>
    </lineage>
</organism>
<evidence type="ECO:0000313" key="3">
    <source>
        <dbReference type="EMBL" id="QLG61725.1"/>
    </source>
</evidence>
<evidence type="ECO:0000256" key="1">
    <source>
        <dbReference type="SAM" id="Phobius"/>
    </source>
</evidence>
<feature type="transmembrane region" description="Helical" evidence="1">
    <location>
        <begin position="6"/>
        <end position="24"/>
    </location>
</feature>
<keyword evidence="1" id="KW-0812">Transmembrane</keyword>
<feature type="transmembrane region" description="Helical" evidence="1">
    <location>
        <begin position="245"/>
        <end position="267"/>
    </location>
</feature>
<protein>
    <submittedName>
        <fullName evidence="3">DMT family transporter</fullName>
    </submittedName>
</protein>
<proteinExistence type="predicted"/>
<dbReference type="EMBL" id="CP058579">
    <property type="protein sequence ID" value="QLG61725.1"/>
    <property type="molecule type" value="Genomic_DNA"/>
</dbReference>
<dbReference type="KEGG" id="halu:HUG12_08290"/>
<dbReference type="AlphaFoldDB" id="A0A7D5QJY5"/>
<dbReference type="OrthoDB" id="330924at2157"/>
<feature type="transmembrane region" description="Helical" evidence="1">
    <location>
        <begin position="68"/>
        <end position="88"/>
    </location>
</feature>
<feature type="transmembrane region" description="Helical" evidence="1">
    <location>
        <begin position="109"/>
        <end position="136"/>
    </location>
</feature>
<dbReference type="PANTHER" id="PTHR22911:SF137">
    <property type="entry name" value="SOLUTE CARRIER FAMILY 35 MEMBER G2-RELATED"/>
    <property type="match status" value="1"/>
</dbReference>
<keyword evidence="4" id="KW-1185">Reference proteome</keyword>
<dbReference type="PANTHER" id="PTHR22911">
    <property type="entry name" value="ACYL-MALONYL CONDENSING ENZYME-RELATED"/>
    <property type="match status" value="1"/>
</dbReference>
<feature type="domain" description="EamA" evidence="2">
    <location>
        <begin position="5"/>
        <end position="138"/>
    </location>
</feature>
<dbReference type="InterPro" id="IPR037185">
    <property type="entry name" value="EmrE-like"/>
</dbReference>
<feature type="transmembrane region" description="Helical" evidence="1">
    <location>
        <begin position="36"/>
        <end position="56"/>
    </location>
</feature>
<evidence type="ECO:0000313" key="4">
    <source>
        <dbReference type="Proteomes" id="UP000509626"/>
    </source>
</evidence>
<dbReference type="GeneID" id="56037451"/>
<keyword evidence="1" id="KW-1133">Transmembrane helix</keyword>
<dbReference type="RefSeq" id="WP_179268310.1">
    <property type="nucleotide sequence ID" value="NZ_CP058579.1"/>
</dbReference>
<name>A0A7D5QJY5_9EURY</name>
<dbReference type="InterPro" id="IPR000620">
    <property type="entry name" value="EamA_dom"/>
</dbReference>
<feature type="transmembrane region" description="Helical" evidence="1">
    <location>
        <begin position="219"/>
        <end position="238"/>
    </location>
</feature>
<feature type="transmembrane region" description="Helical" evidence="1">
    <location>
        <begin position="156"/>
        <end position="177"/>
    </location>
</feature>
<feature type="transmembrane region" description="Helical" evidence="1">
    <location>
        <begin position="273"/>
        <end position="293"/>
    </location>
</feature>
<dbReference type="Pfam" id="PF00892">
    <property type="entry name" value="EamA"/>
    <property type="match status" value="2"/>
</dbReference>
<keyword evidence="1" id="KW-0472">Membrane</keyword>
<dbReference type="Proteomes" id="UP000509626">
    <property type="component" value="Chromosome"/>
</dbReference>
<evidence type="ECO:0000259" key="2">
    <source>
        <dbReference type="Pfam" id="PF00892"/>
    </source>
</evidence>
<dbReference type="SUPFAM" id="SSF103481">
    <property type="entry name" value="Multidrug resistance efflux transporter EmrE"/>
    <property type="match status" value="2"/>
</dbReference>
<feature type="transmembrane region" description="Helical" evidence="1">
    <location>
        <begin position="184"/>
        <end position="204"/>
    </location>
</feature>
<dbReference type="GO" id="GO:0016020">
    <property type="term" value="C:membrane"/>
    <property type="evidence" value="ECO:0007669"/>
    <property type="project" value="InterPro"/>
</dbReference>
<accession>A0A7D5QJY5</accession>
<gene>
    <name evidence="3" type="ORF">HUG12_08290</name>
</gene>
<sequence>MVSSLGVGLAAVAACCLAGQALTIRLATRHGKPADVLLVVIAVNVVVLVPLTALVVPDPVVTWRSLGAFVLAGLTGTLVGRSLFYAGIKRIGASRAEPIKASMPLHATILAFLFLDEVVTGGQFVGVVLVVAGIAFVSRQGRDANTDVDGASGLGASLPLAAAFFFALEPIFATVGLREGTSAFVGLTVKTLAAFVVIVAYLAWRDSIPRPGDVPRRELGWYVLAGTMSTGFLLAYYAGLAVSRVGIVVPIMQTSPLLVILASAVLLKGVERVTPRLVVGALTVVAGAVVVTLTG</sequence>